<dbReference type="AlphaFoldDB" id="A0A0F4QUD5"/>
<dbReference type="EMBL" id="JXYA01000016">
    <property type="protein sequence ID" value="KJZ10227.1"/>
    <property type="molecule type" value="Genomic_DNA"/>
</dbReference>
<dbReference type="RefSeq" id="WP_046004504.1">
    <property type="nucleotide sequence ID" value="NZ_JXYA01000016.1"/>
</dbReference>
<proteinExistence type="predicted"/>
<comment type="caution">
    <text evidence="2">The sequence shown here is derived from an EMBL/GenBank/DDBJ whole genome shotgun (WGS) entry which is preliminary data.</text>
</comment>
<reference evidence="2 3" key="1">
    <citation type="journal article" date="2015" name="BMC Genomics">
        <title>Genome mining reveals unlocked bioactive potential of marine Gram-negative bacteria.</title>
        <authorList>
            <person name="Machado H."/>
            <person name="Sonnenschein E.C."/>
            <person name="Melchiorsen J."/>
            <person name="Gram L."/>
        </authorList>
    </citation>
    <scope>NUCLEOTIDE SEQUENCE [LARGE SCALE GENOMIC DNA]</scope>
    <source>
        <strain evidence="2 3">S2471</strain>
    </source>
</reference>
<feature type="chain" id="PRO_5002476030" evidence="1">
    <location>
        <begin position="26"/>
        <end position="289"/>
    </location>
</feature>
<gene>
    <name evidence="2" type="ORF">TW77_08380</name>
</gene>
<evidence type="ECO:0000313" key="3">
    <source>
        <dbReference type="Proteomes" id="UP000033452"/>
    </source>
</evidence>
<accession>A0A0F4QUD5</accession>
<sequence>MRNKIKTLVKVSSLIASSAMTTVYAQDSSPMSCYWQVESQNELGIWERQLCSNPQDASLPDVFVASRGILLNQNHCGVSWFDGYRTELKGTVEVEGDKSACYGHSVSFRPEPETRIVDGIQEQLLNCRWDKQANNFHELMCDEVDGGTIGYPVATKIQAENSAQCLMSLNSFTLDLFQGGKAVIDKEPASNACDLAPVYFRPFPAKRLIEGVEASLLQCTWQDMSDSMRVKVCSNVGASNKQVAVAFMVNGQQQSTLDSANRGLKTGQIIEDKTLNPAYPPLYFKPNLN</sequence>
<dbReference type="Proteomes" id="UP000033452">
    <property type="component" value="Unassembled WGS sequence"/>
</dbReference>
<name>A0A0F4QUD5_9GAMM</name>
<dbReference type="OrthoDB" id="6311056at2"/>
<dbReference type="PATRIC" id="fig|43658.5.peg.1760"/>
<keyword evidence="1" id="KW-0732">Signal</keyword>
<keyword evidence="3" id="KW-1185">Reference proteome</keyword>
<evidence type="ECO:0000313" key="2">
    <source>
        <dbReference type="EMBL" id="KJZ10227.1"/>
    </source>
</evidence>
<evidence type="ECO:0000256" key="1">
    <source>
        <dbReference type="SAM" id="SignalP"/>
    </source>
</evidence>
<organism evidence="2 3">
    <name type="scientific">Pseudoalteromonas rubra</name>
    <dbReference type="NCBI Taxonomy" id="43658"/>
    <lineage>
        <taxon>Bacteria</taxon>
        <taxon>Pseudomonadati</taxon>
        <taxon>Pseudomonadota</taxon>
        <taxon>Gammaproteobacteria</taxon>
        <taxon>Alteromonadales</taxon>
        <taxon>Pseudoalteromonadaceae</taxon>
        <taxon>Pseudoalteromonas</taxon>
    </lineage>
</organism>
<feature type="signal peptide" evidence="1">
    <location>
        <begin position="1"/>
        <end position="25"/>
    </location>
</feature>
<protein>
    <submittedName>
        <fullName evidence="2">Uncharacterized protein</fullName>
    </submittedName>
</protein>